<dbReference type="OrthoDB" id="3256943at2759"/>
<reference evidence="3" key="1">
    <citation type="submission" date="2020-05" db="EMBL/GenBank/DDBJ databases">
        <title>Mycena genomes resolve the evolution of fungal bioluminescence.</title>
        <authorList>
            <person name="Tsai I.J."/>
        </authorList>
    </citation>
    <scope>NUCLEOTIDE SEQUENCE</scope>
    <source>
        <strain evidence="3">160909Yilan</strain>
    </source>
</reference>
<evidence type="ECO:0000256" key="1">
    <source>
        <dbReference type="SAM" id="MobiDB-lite"/>
    </source>
</evidence>
<protein>
    <submittedName>
        <fullName evidence="3">Uncharacterized protein</fullName>
    </submittedName>
</protein>
<keyword evidence="4" id="KW-1185">Reference proteome</keyword>
<comment type="caution">
    <text evidence="3">The sequence shown here is derived from an EMBL/GenBank/DDBJ whole genome shotgun (WGS) entry which is preliminary data.</text>
</comment>
<feature type="region of interest" description="Disordered" evidence="1">
    <location>
        <begin position="1"/>
        <end position="21"/>
    </location>
</feature>
<evidence type="ECO:0000313" key="3">
    <source>
        <dbReference type="EMBL" id="KAF7346258.1"/>
    </source>
</evidence>
<keyword evidence="2" id="KW-1133">Transmembrane helix</keyword>
<accession>A0A8H7CSW7</accession>
<gene>
    <name evidence="3" type="ORF">MSAN_01853000</name>
</gene>
<sequence length="181" mass="19587">MSSPSSTAGTPSPSPSSSGASIKDPNSNLYLFTFLATLIILLVVSTFIIFRACYRRLRLRRNVHRAMEQGLVLAPPDSRGFKFVSPPKLYDVWLTDKHPSPSWANIIPISVQPVPATADEDLYLDGITNESKASLASSTSSSDTLQVSVLVAMPYSTLPASEDEDYFPEVALGFAQAPHPS</sequence>
<evidence type="ECO:0000256" key="2">
    <source>
        <dbReference type="SAM" id="Phobius"/>
    </source>
</evidence>
<keyword evidence="2" id="KW-0472">Membrane</keyword>
<organism evidence="3 4">
    <name type="scientific">Mycena sanguinolenta</name>
    <dbReference type="NCBI Taxonomy" id="230812"/>
    <lineage>
        <taxon>Eukaryota</taxon>
        <taxon>Fungi</taxon>
        <taxon>Dikarya</taxon>
        <taxon>Basidiomycota</taxon>
        <taxon>Agaricomycotina</taxon>
        <taxon>Agaricomycetes</taxon>
        <taxon>Agaricomycetidae</taxon>
        <taxon>Agaricales</taxon>
        <taxon>Marasmiineae</taxon>
        <taxon>Mycenaceae</taxon>
        <taxon>Mycena</taxon>
    </lineage>
</organism>
<feature type="transmembrane region" description="Helical" evidence="2">
    <location>
        <begin position="29"/>
        <end position="50"/>
    </location>
</feature>
<evidence type="ECO:0000313" key="4">
    <source>
        <dbReference type="Proteomes" id="UP000623467"/>
    </source>
</evidence>
<dbReference type="Proteomes" id="UP000623467">
    <property type="component" value="Unassembled WGS sequence"/>
</dbReference>
<dbReference type="EMBL" id="JACAZH010000019">
    <property type="protein sequence ID" value="KAF7346258.1"/>
    <property type="molecule type" value="Genomic_DNA"/>
</dbReference>
<dbReference type="AlphaFoldDB" id="A0A8H7CSW7"/>
<keyword evidence="2" id="KW-0812">Transmembrane</keyword>
<name>A0A8H7CSW7_9AGAR</name>
<proteinExistence type="predicted"/>